<dbReference type="Proteomes" id="UP000006000">
    <property type="component" value="Unassembled WGS sequence"/>
</dbReference>
<reference evidence="1 2" key="2">
    <citation type="submission" date="2007-04" db="EMBL/GenBank/DDBJ databases">
        <title>Draft genome sequence of Eubacterium ventriosum (ATCC 27560).</title>
        <authorList>
            <person name="Sudarsanam P."/>
            <person name="Ley R."/>
            <person name="Guruge J."/>
            <person name="Turnbaugh P.J."/>
            <person name="Mahowald M."/>
            <person name="Liep D."/>
            <person name="Gordon J."/>
        </authorList>
    </citation>
    <scope>NUCLEOTIDE SEQUENCE [LARGE SCALE GENOMIC DNA]</scope>
    <source>
        <strain evidence="1 2">ATCC 27560</strain>
    </source>
</reference>
<accession>A5Z7A7</accession>
<sequence length="57" mass="7093">MMLQYYKLQIQLEVHMQKSLEQRIFMEKVDCLVQLRHWKKEKALEVVGIKWDFQQLL</sequence>
<proteinExistence type="predicted"/>
<dbReference type="HOGENOM" id="CLU_2990006_0_0_9"/>
<evidence type="ECO:0000313" key="2">
    <source>
        <dbReference type="Proteomes" id="UP000006000"/>
    </source>
</evidence>
<dbReference type="EMBL" id="AAVL02000034">
    <property type="protein sequence ID" value="EDM51263.1"/>
    <property type="molecule type" value="Genomic_DNA"/>
</dbReference>
<gene>
    <name evidence="1" type="ORF">EUBVEN_01590</name>
</gene>
<reference evidence="1 2" key="1">
    <citation type="submission" date="2007-03" db="EMBL/GenBank/DDBJ databases">
        <authorList>
            <person name="Fulton L."/>
            <person name="Clifton S."/>
            <person name="Fulton B."/>
            <person name="Xu J."/>
            <person name="Minx P."/>
            <person name="Pepin K.H."/>
            <person name="Johnson M."/>
            <person name="Thiruvilangam P."/>
            <person name="Bhonagiri V."/>
            <person name="Nash W.E."/>
            <person name="Mardis E.R."/>
            <person name="Wilson R.K."/>
        </authorList>
    </citation>
    <scope>NUCLEOTIDE SEQUENCE [LARGE SCALE GENOMIC DNA]</scope>
    <source>
        <strain evidence="1 2">ATCC 27560</strain>
    </source>
</reference>
<dbReference type="STRING" id="411463.EUBVEN_01590"/>
<name>A5Z7A7_9FIRM</name>
<evidence type="ECO:0000313" key="1">
    <source>
        <dbReference type="EMBL" id="EDM51263.1"/>
    </source>
</evidence>
<dbReference type="AlphaFoldDB" id="A5Z7A7"/>
<organism evidence="1 2">
    <name type="scientific">Eubacterium ventriosum ATCC 27560</name>
    <dbReference type="NCBI Taxonomy" id="411463"/>
    <lineage>
        <taxon>Bacteria</taxon>
        <taxon>Bacillati</taxon>
        <taxon>Bacillota</taxon>
        <taxon>Clostridia</taxon>
        <taxon>Eubacteriales</taxon>
        <taxon>Eubacteriaceae</taxon>
        <taxon>Eubacterium</taxon>
    </lineage>
</organism>
<comment type="caution">
    <text evidence="1">The sequence shown here is derived from an EMBL/GenBank/DDBJ whole genome shotgun (WGS) entry which is preliminary data.</text>
</comment>
<protein>
    <submittedName>
        <fullName evidence="1">Uncharacterized protein</fullName>
    </submittedName>
</protein>